<name>A0A6M3IEZ3_9ZZZZ</name>
<sequence length="234" mass="24654">MKNLIKGLLTLLIALLLIYTPYIVTAVDTHRNWYATSLTGGGTGALDGVVSGASIGPYDSAFVVTTDGSYHIYKATFITAAENAPYVIRPDDVGGGVTSWGLLQVKSGVSTTDQIIGGASMYNLTTSQTLTREMMSGAFIGNYGATSAVTYTVLPAWKGATFNVSLDQDQTSGSTIFVVLDSSDKIINEPDYGGTSYYYLSGATGPSISLIGKEANIWKVHEDANNGTITQGTQ</sequence>
<accession>A0A6M3IEZ3</accession>
<proteinExistence type="predicted"/>
<protein>
    <submittedName>
        <fullName evidence="1">Uncharacterized protein</fullName>
    </submittedName>
</protein>
<gene>
    <name evidence="1" type="ORF">MM415B01944_0014</name>
</gene>
<evidence type="ECO:0000313" key="1">
    <source>
        <dbReference type="EMBL" id="QJA56009.1"/>
    </source>
</evidence>
<dbReference type="AlphaFoldDB" id="A0A6M3IEZ3"/>
<dbReference type="EMBL" id="MT141194">
    <property type="protein sequence ID" value="QJA56009.1"/>
    <property type="molecule type" value="Genomic_DNA"/>
</dbReference>
<organism evidence="1">
    <name type="scientific">viral metagenome</name>
    <dbReference type="NCBI Taxonomy" id="1070528"/>
    <lineage>
        <taxon>unclassified sequences</taxon>
        <taxon>metagenomes</taxon>
        <taxon>organismal metagenomes</taxon>
    </lineage>
</organism>
<reference evidence="1" key="1">
    <citation type="submission" date="2020-03" db="EMBL/GenBank/DDBJ databases">
        <title>The deep terrestrial virosphere.</title>
        <authorList>
            <person name="Holmfeldt K."/>
            <person name="Nilsson E."/>
            <person name="Simone D."/>
            <person name="Lopez-Fernandez M."/>
            <person name="Wu X."/>
            <person name="de Brujin I."/>
            <person name="Lundin D."/>
            <person name="Andersson A."/>
            <person name="Bertilsson S."/>
            <person name="Dopson M."/>
        </authorList>
    </citation>
    <scope>NUCLEOTIDE SEQUENCE</scope>
    <source>
        <strain evidence="1">MM415B01944</strain>
    </source>
</reference>